<dbReference type="EMBL" id="MU004246">
    <property type="protein sequence ID" value="KAF2663340.1"/>
    <property type="molecule type" value="Genomic_DNA"/>
</dbReference>
<dbReference type="PANTHER" id="PTHR31544:SF2">
    <property type="entry name" value="AIG2-LIKE PROTEIN D"/>
    <property type="match status" value="1"/>
</dbReference>
<evidence type="ECO:0000256" key="1">
    <source>
        <dbReference type="ARBA" id="ARBA00008861"/>
    </source>
</evidence>
<dbReference type="InterPro" id="IPR009288">
    <property type="entry name" value="AIG2-like_dom"/>
</dbReference>
<feature type="region of interest" description="Disordered" evidence="4">
    <location>
        <begin position="184"/>
        <end position="208"/>
    </location>
</feature>
<sequence>MAASTQTSYPDTHTAFFYGTLMARSVLHRVIFGPSASDPNSTTLHNLSFAPAILPNYQRHKVIGADYPAILEAQQSTVRGTLVRGLTQGDIWRLDLFEGDEYERRKVSVRELKPSHKTDLPSLDGDEVLGEVEAETYVWIMGENTLESREWDFDEFVREKMWRWVDGEPHAEEMFGELDEAVKQADPTRGRGMNGDITKALQDAKSAS</sequence>
<proteinExistence type="inferred from homology"/>
<dbReference type="Gene3D" id="3.10.490.10">
    <property type="entry name" value="Gamma-glutamyl cyclotransferase-like"/>
    <property type="match status" value="1"/>
</dbReference>
<dbReference type="PANTHER" id="PTHR31544">
    <property type="entry name" value="AIG2-LIKE PROTEIN D"/>
    <property type="match status" value="1"/>
</dbReference>
<dbReference type="InterPro" id="IPR013024">
    <property type="entry name" value="GGCT-like"/>
</dbReference>
<dbReference type="InterPro" id="IPR045038">
    <property type="entry name" value="AIG2-like"/>
</dbReference>
<keyword evidence="2" id="KW-0808">Transferase</keyword>
<evidence type="ECO:0000259" key="5">
    <source>
        <dbReference type="Pfam" id="PF06094"/>
    </source>
</evidence>
<reference evidence="6" key="1">
    <citation type="journal article" date="2020" name="Stud. Mycol.">
        <title>101 Dothideomycetes genomes: a test case for predicting lifestyles and emergence of pathogens.</title>
        <authorList>
            <person name="Haridas S."/>
            <person name="Albert R."/>
            <person name="Binder M."/>
            <person name="Bloem J."/>
            <person name="Labutti K."/>
            <person name="Salamov A."/>
            <person name="Andreopoulos B."/>
            <person name="Baker S."/>
            <person name="Barry K."/>
            <person name="Bills G."/>
            <person name="Bluhm B."/>
            <person name="Cannon C."/>
            <person name="Castanera R."/>
            <person name="Culley D."/>
            <person name="Daum C."/>
            <person name="Ezra D."/>
            <person name="Gonzalez J."/>
            <person name="Henrissat B."/>
            <person name="Kuo A."/>
            <person name="Liang C."/>
            <person name="Lipzen A."/>
            <person name="Lutzoni F."/>
            <person name="Magnuson J."/>
            <person name="Mondo S."/>
            <person name="Nolan M."/>
            <person name="Ohm R."/>
            <person name="Pangilinan J."/>
            <person name="Park H.-J."/>
            <person name="Ramirez L."/>
            <person name="Alfaro M."/>
            <person name="Sun H."/>
            <person name="Tritt A."/>
            <person name="Yoshinaga Y."/>
            <person name="Zwiers L.-H."/>
            <person name="Turgeon B."/>
            <person name="Goodwin S."/>
            <person name="Spatafora J."/>
            <person name="Crous P."/>
            <person name="Grigoriev I."/>
        </authorList>
    </citation>
    <scope>NUCLEOTIDE SEQUENCE</scope>
    <source>
        <strain evidence="6">CBS 115976</strain>
    </source>
</reference>
<evidence type="ECO:0000313" key="6">
    <source>
        <dbReference type="EMBL" id="KAF2663340.1"/>
    </source>
</evidence>
<evidence type="ECO:0000256" key="3">
    <source>
        <dbReference type="ARBA" id="ARBA00030602"/>
    </source>
</evidence>
<feature type="domain" description="Gamma-glutamylcyclotransferase AIG2-like" evidence="5">
    <location>
        <begin position="16"/>
        <end position="152"/>
    </location>
</feature>
<dbReference type="Pfam" id="PF06094">
    <property type="entry name" value="GGACT"/>
    <property type="match status" value="1"/>
</dbReference>
<dbReference type="SUPFAM" id="SSF110857">
    <property type="entry name" value="Gamma-glutamyl cyclotransferase-like"/>
    <property type="match status" value="1"/>
</dbReference>
<gene>
    <name evidence="6" type="ORF">BT63DRAFT_125127</name>
</gene>
<evidence type="ECO:0000256" key="4">
    <source>
        <dbReference type="SAM" id="MobiDB-lite"/>
    </source>
</evidence>
<dbReference type="CDD" id="cd06661">
    <property type="entry name" value="GGCT_like"/>
    <property type="match status" value="1"/>
</dbReference>
<organism evidence="6 7">
    <name type="scientific">Microthyrium microscopicum</name>
    <dbReference type="NCBI Taxonomy" id="703497"/>
    <lineage>
        <taxon>Eukaryota</taxon>
        <taxon>Fungi</taxon>
        <taxon>Dikarya</taxon>
        <taxon>Ascomycota</taxon>
        <taxon>Pezizomycotina</taxon>
        <taxon>Dothideomycetes</taxon>
        <taxon>Dothideomycetes incertae sedis</taxon>
        <taxon>Microthyriales</taxon>
        <taxon>Microthyriaceae</taxon>
        <taxon>Microthyrium</taxon>
    </lineage>
</organism>
<dbReference type="Proteomes" id="UP000799302">
    <property type="component" value="Unassembled WGS sequence"/>
</dbReference>
<protein>
    <recommendedName>
        <fullName evidence="3">Putative gamma-glutamylcyclotransferase</fullName>
    </recommendedName>
</protein>
<comment type="similarity">
    <text evidence="1">Belongs to the gamma-glutamylcyclotransferase family.</text>
</comment>
<dbReference type="OrthoDB" id="1044435at2759"/>
<dbReference type="InterPro" id="IPR036568">
    <property type="entry name" value="GGCT-like_sf"/>
</dbReference>
<dbReference type="GO" id="GO:0016740">
    <property type="term" value="F:transferase activity"/>
    <property type="evidence" value="ECO:0007669"/>
    <property type="project" value="UniProtKB-KW"/>
</dbReference>
<evidence type="ECO:0000256" key="2">
    <source>
        <dbReference type="ARBA" id="ARBA00022679"/>
    </source>
</evidence>
<name>A0A6A6TUB0_9PEZI</name>
<evidence type="ECO:0000313" key="7">
    <source>
        <dbReference type="Proteomes" id="UP000799302"/>
    </source>
</evidence>
<accession>A0A6A6TUB0</accession>
<keyword evidence="7" id="KW-1185">Reference proteome</keyword>
<dbReference type="AlphaFoldDB" id="A0A6A6TUB0"/>